<reference evidence="1 2" key="1">
    <citation type="journal article" date="2008" name="J. Bacteriol.">
        <title>'Candidatus Cloacamonas acidaminovorans': genome sequence reconstruction provides a first glimpse of a new bacterial division.</title>
        <authorList>
            <person name="Pelletier E."/>
            <person name="Kreimeyer A."/>
            <person name="Bocs S."/>
            <person name="Rouy Z."/>
            <person name="Gyapay G."/>
            <person name="Chouari R."/>
            <person name="Riviere D."/>
            <person name="Ganesan A."/>
            <person name="Daegelen P."/>
            <person name="Sghir A."/>
            <person name="Cohen G.N."/>
            <person name="Medigue C."/>
            <person name="Weissenbach J."/>
            <person name="Le Paslier D."/>
        </authorList>
    </citation>
    <scope>NUCLEOTIDE SEQUENCE [LARGE SCALE GENOMIC DNA]</scope>
    <source>
        <strain evidence="2">Evry</strain>
    </source>
</reference>
<dbReference type="eggNOG" id="COG0616">
    <property type="taxonomic scope" value="Bacteria"/>
</dbReference>
<dbReference type="SUPFAM" id="SSF52096">
    <property type="entry name" value="ClpP/crotonase"/>
    <property type="match status" value="1"/>
</dbReference>
<dbReference type="PANTHER" id="PTHR35984:SF1">
    <property type="entry name" value="PERIPLASMIC SERINE PROTEASE"/>
    <property type="match status" value="1"/>
</dbReference>
<dbReference type="Pfam" id="PF01972">
    <property type="entry name" value="SDH_protease"/>
    <property type="match status" value="1"/>
</dbReference>
<dbReference type="STRING" id="459349.CLOAM1862"/>
<dbReference type="Proteomes" id="UP000002019">
    <property type="component" value="Chromosome"/>
</dbReference>
<gene>
    <name evidence="1" type="ordered locus">CLOAM1862</name>
</gene>
<dbReference type="PANTHER" id="PTHR35984">
    <property type="entry name" value="PERIPLASMIC SERINE PROTEASE"/>
    <property type="match status" value="1"/>
</dbReference>
<keyword evidence="1" id="KW-0645">Protease</keyword>
<keyword evidence="1" id="KW-0378">Hydrolase</keyword>
<dbReference type="HOGENOM" id="CLU_068405_0_0_0"/>
<evidence type="ECO:0000313" key="2">
    <source>
        <dbReference type="Proteomes" id="UP000002019"/>
    </source>
</evidence>
<dbReference type="RefSeq" id="WP_015425547.1">
    <property type="nucleotide sequence ID" value="NC_020449.1"/>
</dbReference>
<sequence>MRAKSSRENLLKSLEKLRKTKILVYVTGDRPGWETQIHQEVHSFFAHHLERMSKSSKLPKLSLFLYTRGGNTLAAWSLVNLLRQYCNELEIIIPSKAHSAGTLMCLGSNFIVMTKQSTLGPIDPNINTPLNPAVPNMPGHTIPVSVEAINGYIELVKKEFGIKNDQALAEVVKVLSEKIHPLVLGEVYRARAQIKMLANKLLDFHIPNGNKEKIVNFLCTDSGSHDYTINIEDAKDLGLQVEEADKRNAELINSIFETISRQLELNIPFDPKKLLNNKDMVDYNCKRALIQSIEGGKHLFISEGTLTKQCNETNIIIHNTPTFEGWRYVK</sequence>
<dbReference type="EMBL" id="CU466930">
    <property type="protein sequence ID" value="CAO81689.1"/>
    <property type="molecule type" value="Genomic_DNA"/>
</dbReference>
<dbReference type="GO" id="GO:0016020">
    <property type="term" value="C:membrane"/>
    <property type="evidence" value="ECO:0007669"/>
    <property type="project" value="InterPro"/>
</dbReference>
<dbReference type="KEGG" id="caci:CLOAM1862"/>
<dbReference type="GO" id="GO:0006508">
    <property type="term" value="P:proteolysis"/>
    <property type="evidence" value="ECO:0007669"/>
    <property type="project" value="UniProtKB-KW"/>
</dbReference>
<dbReference type="Gene3D" id="3.90.226.10">
    <property type="entry name" value="2-enoyl-CoA Hydratase, Chain A, domain 1"/>
    <property type="match status" value="1"/>
</dbReference>
<proteinExistence type="predicted"/>
<accession>B0VJK4</accession>
<name>B0VJK4_CLOAI</name>
<dbReference type="AlphaFoldDB" id="B0VJK4"/>
<dbReference type="GO" id="GO:0008233">
    <property type="term" value="F:peptidase activity"/>
    <property type="evidence" value="ECO:0007669"/>
    <property type="project" value="UniProtKB-KW"/>
</dbReference>
<dbReference type="InterPro" id="IPR029045">
    <property type="entry name" value="ClpP/crotonase-like_dom_sf"/>
</dbReference>
<dbReference type="OrthoDB" id="1493005at2"/>
<protein>
    <submittedName>
        <fullName evidence="1">Periplasmic serine proteases</fullName>
    </submittedName>
</protein>
<dbReference type="InterPro" id="IPR002825">
    <property type="entry name" value="Pept_S49_ser-pept_pro"/>
</dbReference>
<keyword evidence="2" id="KW-1185">Reference proteome</keyword>
<evidence type="ECO:0000313" key="1">
    <source>
        <dbReference type="EMBL" id="CAO81689.1"/>
    </source>
</evidence>
<organism evidence="1 2">
    <name type="scientific">Cloacimonas acidaminovorans (strain Evry)</name>
    <dbReference type="NCBI Taxonomy" id="459349"/>
    <lineage>
        <taxon>Bacteria</taxon>
        <taxon>Pseudomonadati</taxon>
        <taxon>Candidatus Cloacimonadota</taxon>
        <taxon>Candidatus Cloacimonadia</taxon>
        <taxon>Candidatus Cloacimonadales</taxon>
        <taxon>Candidatus Cloacimonadaceae</taxon>
        <taxon>Candidatus Cloacimonas</taxon>
    </lineage>
</organism>